<protein>
    <recommendedName>
        <fullName evidence="7">Thioredoxin domain-containing protein</fullName>
    </recommendedName>
</protein>
<proteinExistence type="predicted"/>
<reference evidence="8 9" key="1">
    <citation type="journal article" date="2017" name="Front. Microbiol.">
        <title>Labilibaculum manganireducens gen. nov., sp. nov. and Labilibaculum filiforme sp. nov., Novel Bacteroidetes Isolated from Subsurface Sediments of the Baltic Sea.</title>
        <authorList>
            <person name="Vandieken V."/>
            <person name="Marshall I.P."/>
            <person name="Niemann H."/>
            <person name="Engelen B."/>
            <person name="Cypionka H."/>
        </authorList>
    </citation>
    <scope>NUCLEOTIDE SEQUENCE [LARGE SCALE GENOMIC DNA]</scope>
    <source>
        <strain evidence="8 9">59.10-2M</strain>
    </source>
</reference>
<evidence type="ECO:0000256" key="4">
    <source>
        <dbReference type="ARBA" id="ARBA00022982"/>
    </source>
</evidence>
<dbReference type="InterPro" id="IPR013766">
    <property type="entry name" value="Thioredoxin_domain"/>
</dbReference>
<evidence type="ECO:0000259" key="7">
    <source>
        <dbReference type="PROSITE" id="PS51352"/>
    </source>
</evidence>
<keyword evidence="9" id="KW-1185">Reference proteome</keyword>
<evidence type="ECO:0000256" key="6">
    <source>
        <dbReference type="ARBA" id="ARBA00023284"/>
    </source>
</evidence>
<sequence>MNRNLFENFKKVIMKNILLVILLFCSSLLFSQEGVKVESITFKEALVKAEQQKKLVLIDGYTSWCGPCKWMKRQFKSAEAGLFFNKHFVFLEFDMEKEGKTLAEKYKKEVTAYPTFLIIRPDGEIQHKVVGADTLSIFINMVKRGLTKETSLDYLEKNYKQGKLSKKQILDYINALTDASSKKEVAEVANQLFENLSEKERVSSDYLLLYRCIHYRDWNSDRFAYYLRHYKEIAPMMDQESIAYVRMAALWSHFINYLTGMITPEENYGAELKNEIPSFRILLENAEIPDRDFYLALGDLSESQFLNDKIAYERDFNKVLSFPVDEEVYDVLMRSLHLVWGESSESMKIENKTGRMLEEKLNRSYEKK</sequence>
<dbReference type="Proteomes" id="UP000233618">
    <property type="component" value="Unassembled WGS sequence"/>
</dbReference>
<dbReference type="PANTHER" id="PTHR10438">
    <property type="entry name" value="THIOREDOXIN"/>
    <property type="match status" value="1"/>
</dbReference>
<evidence type="ECO:0000256" key="1">
    <source>
        <dbReference type="ARBA" id="ARBA00004496"/>
    </source>
</evidence>
<dbReference type="Gene3D" id="3.40.30.10">
    <property type="entry name" value="Glutaredoxin"/>
    <property type="match status" value="1"/>
</dbReference>
<keyword evidence="5" id="KW-1015">Disulfide bond</keyword>
<dbReference type="EMBL" id="MVDE01000030">
    <property type="protein sequence ID" value="PKQ63276.1"/>
    <property type="molecule type" value="Genomic_DNA"/>
</dbReference>
<dbReference type="AlphaFoldDB" id="A0A2N3HYY2"/>
<comment type="caution">
    <text evidence="8">The sequence shown here is derived from an EMBL/GenBank/DDBJ whole genome shotgun (WGS) entry which is preliminary data.</text>
</comment>
<evidence type="ECO:0000256" key="5">
    <source>
        <dbReference type="ARBA" id="ARBA00023157"/>
    </source>
</evidence>
<evidence type="ECO:0000256" key="2">
    <source>
        <dbReference type="ARBA" id="ARBA00022448"/>
    </source>
</evidence>
<feature type="domain" description="Thioredoxin" evidence="7">
    <location>
        <begin position="31"/>
        <end position="147"/>
    </location>
</feature>
<accession>A0A2N3HYY2</accession>
<keyword evidence="6" id="KW-0676">Redox-active center</keyword>
<gene>
    <name evidence="8" type="ORF">BZG01_16275</name>
</gene>
<keyword evidence="4" id="KW-0249">Electron transport</keyword>
<evidence type="ECO:0000256" key="3">
    <source>
        <dbReference type="ARBA" id="ARBA00022490"/>
    </source>
</evidence>
<evidence type="ECO:0000313" key="8">
    <source>
        <dbReference type="EMBL" id="PKQ63276.1"/>
    </source>
</evidence>
<comment type="subcellular location">
    <subcellularLocation>
        <location evidence="1">Cytoplasm</location>
    </subcellularLocation>
</comment>
<keyword evidence="2" id="KW-0813">Transport</keyword>
<keyword evidence="3" id="KW-0963">Cytoplasm</keyword>
<dbReference type="CDD" id="cd02947">
    <property type="entry name" value="TRX_family"/>
    <property type="match status" value="1"/>
</dbReference>
<dbReference type="GO" id="GO:0005737">
    <property type="term" value="C:cytoplasm"/>
    <property type="evidence" value="ECO:0007669"/>
    <property type="project" value="UniProtKB-SubCell"/>
</dbReference>
<dbReference type="PANTHER" id="PTHR10438:SF453">
    <property type="entry name" value="THIOREDOXIN H4-RELATED"/>
    <property type="match status" value="1"/>
</dbReference>
<dbReference type="PROSITE" id="PS51352">
    <property type="entry name" value="THIOREDOXIN_2"/>
    <property type="match status" value="1"/>
</dbReference>
<organism evidence="8 9">
    <name type="scientific">Labilibaculum manganireducens</name>
    <dbReference type="NCBI Taxonomy" id="1940525"/>
    <lineage>
        <taxon>Bacteria</taxon>
        <taxon>Pseudomonadati</taxon>
        <taxon>Bacteroidota</taxon>
        <taxon>Bacteroidia</taxon>
        <taxon>Marinilabiliales</taxon>
        <taxon>Marinifilaceae</taxon>
        <taxon>Labilibaculum</taxon>
    </lineage>
</organism>
<dbReference type="Pfam" id="PF00085">
    <property type="entry name" value="Thioredoxin"/>
    <property type="match status" value="1"/>
</dbReference>
<dbReference type="SUPFAM" id="SSF52833">
    <property type="entry name" value="Thioredoxin-like"/>
    <property type="match status" value="1"/>
</dbReference>
<evidence type="ECO:0000313" key="9">
    <source>
        <dbReference type="Proteomes" id="UP000233618"/>
    </source>
</evidence>
<dbReference type="InterPro" id="IPR036249">
    <property type="entry name" value="Thioredoxin-like_sf"/>
</dbReference>
<name>A0A2N3HYY2_9BACT</name>
<dbReference type="InterPro" id="IPR050620">
    <property type="entry name" value="Thioredoxin_H-type-like"/>
</dbReference>